<evidence type="ECO:0000313" key="3">
    <source>
        <dbReference type="Proteomes" id="UP001341281"/>
    </source>
</evidence>
<accession>A0AAQ3PL58</accession>
<sequence>MVSWASSHARKAAVMGLRGPRNSHQLTGHPPSFPVSPYSPSESESDSEAGHVLRAAPRRLSPAKNWEPRGVGGQRAGAPPSLLLRFPPRRGQEAPTSIRSSPPEAEDLGRGGEPRGPASPPRPTSYSHLLARSRGLLTVTPHRYLLHPAGRRRGGGIKWLELGTWARVYTLEKGRRLLEQTDGEEAADGEMIKRPHQQGEPSQNKLQRLVPCNLVLTEHIAKSKSQISLDVAVCCQSKSIRTRIIEREMEEAYIAMALLSQQQPWTSNSSATRPPLCPALRAGAQD</sequence>
<feature type="region of interest" description="Disordered" evidence="1">
    <location>
        <begin position="180"/>
        <end position="204"/>
    </location>
</feature>
<organism evidence="2 3">
    <name type="scientific">Paspalum notatum var. saurae</name>
    <dbReference type="NCBI Taxonomy" id="547442"/>
    <lineage>
        <taxon>Eukaryota</taxon>
        <taxon>Viridiplantae</taxon>
        <taxon>Streptophyta</taxon>
        <taxon>Embryophyta</taxon>
        <taxon>Tracheophyta</taxon>
        <taxon>Spermatophyta</taxon>
        <taxon>Magnoliopsida</taxon>
        <taxon>Liliopsida</taxon>
        <taxon>Poales</taxon>
        <taxon>Poaceae</taxon>
        <taxon>PACMAD clade</taxon>
        <taxon>Panicoideae</taxon>
        <taxon>Andropogonodae</taxon>
        <taxon>Paspaleae</taxon>
        <taxon>Paspalinae</taxon>
        <taxon>Paspalum</taxon>
    </lineage>
</organism>
<dbReference type="AlphaFoldDB" id="A0AAQ3PL58"/>
<evidence type="ECO:0000313" key="2">
    <source>
        <dbReference type="EMBL" id="WVZ53982.1"/>
    </source>
</evidence>
<feature type="region of interest" description="Disordered" evidence="1">
    <location>
        <begin position="1"/>
        <end position="127"/>
    </location>
</feature>
<proteinExistence type="predicted"/>
<keyword evidence="3" id="KW-1185">Reference proteome</keyword>
<dbReference type="Proteomes" id="UP001341281">
    <property type="component" value="Chromosome 01"/>
</dbReference>
<reference evidence="2 3" key="1">
    <citation type="submission" date="2024-02" db="EMBL/GenBank/DDBJ databases">
        <title>High-quality chromosome-scale genome assembly of Pensacola bahiagrass (Paspalum notatum Flugge var. saurae).</title>
        <authorList>
            <person name="Vega J.M."/>
            <person name="Podio M."/>
            <person name="Orjuela J."/>
            <person name="Siena L.A."/>
            <person name="Pessino S.C."/>
            <person name="Combes M.C."/>
            <person name="Mariac C."/>
            <person name="Albertini E."/>
            <person name="Pupilli F."/>
            <person name="Ortiz J.P.A."/>
            <person name="Leblanc O."/>
        </authorList>
    </citation>
    <scope>NUCLEOTIDE SEQUENCE [LARGE SCALE GENOMIC DNA]</scope>
    <source>
        <strain evidence="2">R1</strain>
        <tissue evidence="2">Leaf</tissue>
    </source>
</reference>
<evidence type="ECO:0000256" key="1">
    <source>
        <dbReference type="SAM" id="MobiDB-lite"/>
    </source>
</evidence>
<feature type="non-terminal residue" evidence="2">
    <location>
        <position position="286"/>
    </location>
</feature>
<protein>
    <submittedName>
        <fullName evidence="2">Uncharacterized protein</fullName>
    </submittedName>
</protein>
<name>A0AAQ3PL58_PASNO</name>
<dbReference type="EMBL" id="CP144745">
    <property type="protein sequence ID" value="WVZ53982.1"/>
    <property type="molecule type" value="Genomic_DNA"/>
</dbReference>
<gene>
    <name evidence="2" type="ORF">U9M48_004862</name>
</gene>